<evidence type="ECO:0000313" key="9">
    <source>
        <dbReference type="Proteomes" id="UP000466388"/>
    </source>
</evidence>
<keyword evidence="5" id="KW-0571">Peptide transport</keyword>
<evidence type="ECO:0000256" key="1">
    <source>
        <dbReference type="ARBA" id="ARBA00004196"/>
    </source>
</evidence>
<dbReference type="Gene3D" id="3.40.190.10">
    <property type="entry name" value="Periplasmic binding protein-like II"/>
    <property type="match status" value="1"/>
</dbReference>
<dbReference type="SUPFAM" id="SSF53850">
    <property type="entry name" value="Periplasmic binding protein-like II"/>
    <property type="match status" value="1"/>
</dbReference>
<dbReference type="PIRSF" id="PIRSF002741">
    <property type="entry name" value="MppA"/>
    <property type="match status" value="1"/>
</dbReference>
<evidence type="ECO:0000259" key="7">
    <source>
        <dbReference type="Pfam" id="PF00496"/>
    </source>
</evidence>
<keyword evidence="4 6" id="KW-0732">Signal</keyword>
<name>A0A7X3C420_9LACO</name>
<comment type="subcellular location">
    <subcellularLocation>
        <location evidence="1">Cell envelope</location>
    </subcellularLocation>
</comment>
<evidence type="ECO:0000256" key="3">
    <source>
        <dbReference type="ARBA" id="ARBA00022448"/>
    </source>
</evidence>
<dbReference type="EMBL" id="WNJO01000017">
    <property type="protein sequence ID" value="MTV83117.1"/>
    <property type="molecule type" value="Genomic_DNA"/>
</dbReference>
<dbReference type="PANTHER" id="PTHR30290">
    <property type="entry name" value="PERIPLASMIC BINDING COMPONENT OF ABC TRANSPORTER"/>
    <property type="match status" value="1"/>
</dbReference>
<accession>A0A7X3C420</accession>
<dbReference type="Pfam" id="PF00496">
    <property type="entry name" value="SBP_bac_5"/>
    <property type="match status" value="1"/>
</dbReference>
<dbReference type="FunFam" id="3.10.105.10:FF:000001">
    <property type="entry name" value="Oligopeptide ABC transporter, oligopeptide-binding protein"/>
    <property type="match status" value="1"/>
</dbReference>
<feature type="chain" id="PRO_5039666363" evidence="6">
    <location>
        <begin position="24"/>
        <end position="545"/>
    </location>
</feature>
<dbReference type="RefSeq" id="WP_155432377.1">
    <property type="nucleotide sequence ID" value="NZ_WNJO01000017.1"/>
</dbReference>
<dbReference type="Proteomes" id="UP000466388">
    <property type="component" value="Unassembled WGS sequence"/>
</dbReference>
<protein>
    <submittedName>
        <fullName evidence="8">Peptide ABC transporter substrate-binding protein</fullName>
    </submittedName>
</protein>
<keyword evidence="3" id="KW-0813">Transport</keyword>
<dbReference type="GO" id="GO:0015833">
    <property type="term" value="P:peptide transport"/>
    <property type="evidence" value="ECO:0007669"/>
    <property type="project" value="UniProtKB-KW"/>
</dbReference>
<organism evidence="8 9">
    <name type="scientific">Secundilactobacillus folii</name>
    <dbReference type="NCBI Taxonomy" id="2678357"/>
    <lineage>
        <taxon>Bacteria</taxon>
        <taxon>Bacillati</taxon>
        <taxon>Bacillota</taxon>
        <taxon>Bacilli</taxon>
        <taxon>Lactobacillales</taxon>
        <taxon>Lactobacillaceae</taxon>
        <taxon>Secundilactobacillus</taxon>
    </lineage>
</organism>
<evidence type="ECO:0000313" key="8">
    <source>
        <dbReference type="EMBL" id="MTV83117.1"/>
    </source>
</evidence>
<feature type="signal peptide" evidence="6">
    <location>
        <begin position="1"/>
        <end position="23"/>
    </location>
</feature>
<dbReference type="GO" id="GO:0030288">
    <property type="term" value="C:outer membrane-bounded periplasmic space"/>
    <property type="evidence" value="ECO:0007669"/>
    <property type="project" value="UniProtKB-ARBA"/>
</dbReference>
<feature type="domain" description="Solute-binding protein family 5" evidence="7">
    <location>
        <begin position="81"/>
        <end position="462"/>
    </location>
</feature>
<dbReference type="CDD" id="cd08504">
    <property type="entry name" value="PBP2_OppA"/>
    <property type="match status" value="1"/>
</dbReference>
<dbReference type="AlphaFoldDB" id="A0A7X3C420"/>
<dbReference type="FunFam" id="3.90.76.10:FF:000001">
    <property type="entry name" value="Oligopeptide ABC transporter substrate-binding protein"/>
    <property type="match status" value="1"/>
</dbReference>
<dbReference type="PROSITE" id="PS51257">
    <property type="entry name" value="PROKAR_LIPOPROTEIN"/>
    <property type="match status" value="1"/>
</dbReference>
<evidence type="ECO:0000256" key="2">
    <source>
        <dbReference type="ARBA" id="ARBA00005695"/>
    </source>
</evidence>
<dbReference type="InterPro" id="IPR000914">
    <property type="entry name" value="SBP_5_dom"/>
</dbReference>
<comment type="similarity">
    <text evidence="2">Belongs to the bacterial solute-binding protein 5 family.</text>
</comment>
<evidence type="ECO:0000256" key="4">
    <source>
        <dbReference type="ARBA" id="ARBA00022729"/>
    </source>
</evidence>
<evidence type="ECO:0000256" key="5">
    <source>
        <dbReference type="ARBA" id="ARBA00022856"/>
    </source>
</evidence>
<evidence type="ECO:0000256" key="6">
    <source>
        <dbReference type="SAM" id="SignalP"/>
    </source>
</evidence>
<proteinExistence type="inferred from homology"/>
<dbReference type="PANTHER" id="PTHR30290:SF10">
    <property type="entry name" value="PERIPLASMIC OLIGOPEPTIDE-BINDING PROTEIN-RELATED"/>
    <property type="match status" value="1"/>
</dbReference>
<keyword evidence="9" id="KW-1185">Reference proteome</keyword>
<gene>
    <name evidence="8" type="ORF">GM612_10865</name>
</gene>
<dbReference type="GO" id="GO:0043190">
    <property type="term" value="C:ATP-binding cassette (ABC) transporter complex"/>
    <property type="evidence" value="ECO:0007669"/>
    <property type="project" value="InterPro"/>
</dbReference>
<reference evidence="8 9" key="1">
    <citation type="submission" date="2019-11" db="EMBL/GenBank/DDBJ databases">
        <title>Lactobacillus sp. nov. CRM56-3, isolated from fermented tea leaves.</title>
        <authorList>
            <person name="Phuengjayaem S."/>
            <person name="Tanasupawat S."/>
        </authorList>
    </citation>
    <scope>NUCLEOTIDE SEQUENCE [LARGE SCALE GENOMIC DNA]</scope>
    <source>
        <strain evidence="8 9">CRM56-3</strain>
    </source>
</reference>
<dbReference type="InterPro" id="IPR030678">
    <property type="entry name" value="Peptide/Ni-bd"/>
</dbReference>
<dbReference type="Gene3D" id="3.10.105.10">
    <property type="entry name" value="Dipeptide-binding Protein, Domain 3"/>
    <property type="match status" value="1"/>
</dbReference>
<dbReference type="Gene3D" id="3.90.76.10">
    <property type="entry name" value="Dipeptide-binding Protein, Domain 1"/>
    <property type="match status" value="1"/>
</dbReference>
<dbReference type="InterPro" id="IPR039424">
    <property type="entry name" value="SBP_5"/>
</dbReference>
<dbReference type="GO" id="GO:1904680">
    <property type="term" value="F:peptide transmembrane transporter activity"/>
    <property type="evidence" value="ECO:0007669"/>
    <property type="project" value="TreeGrafter"/>
</dbReference>
<sequence length="545" mass="59963">MSTHKGMIIIVSIAMGMMSALLGGCASTVVGGAGNSADKTLKVTIPGEPMTIDPNKSIETNGAAVIDQISEGIYRRNADNKIIPGVVEKIVKPTENGTKYTFTIKKDAKWQNGKPVTSQDFVTSLQRNADPATKSQATTDTQYIQNFTAVNSGKMDKSKLGVHAVNNRTFTIKLSRPVPYMNYEFVSYQPLNTAAVKKYGSRYGSSSATTMANGAYKITGWSGSNEAWHYVKNPYYWDAKDVKIKNIDVQVVKDDNTAQNLFKDGTVQLTSITGQYVKANANNKEEVVTKNGRNNYIYFNSKHKVTANENFRKAISMVIDRQALAKDVLQDGSSPSTNIVPKDYAKDPTNGKDFIDEVGDLAPTDVAKAKQYWAKAQKEIGKDKVSLDFLVDDTDTEKKIAEYVQGTVQKNLKGVTVNIISVPHATHVSRDFTTDFDITTVGWGPDYPDAQNYLDGMQSQNSINFAKTKDPQYDALMAKVNDTGKYTATQRFEFEKQADKRLMSIAAVAPTFQTAQAHLVNSDVGGLKWDTMSGAAGQLQYAYWK</sequence>
<keyword evidence="5" id="KW-0653">Protein transport</keyword>
<comment type="caution">
    <text evidence="8">The sequence shown here is derived from an EMBL/GenBank/DDBJ whole genome shotgun (WGS) entry which is preliminary data.</text>
</comment>